<dbReference type="InterPro" id="IPR011200">
    <property type="entry name" value="UCP012608"/>
</dbReference>
<accession>A0A1H5GCN3</accession>
<keyword evidence="2" id="KW-1185">Reference proteome</keyword>
<dbReference type="STRING" id="648782.SAMN04488554_1609"/>
<reference evidence="2" key="1">
    <citation type="submission" date="2016-10" db="EMBL/GenBank/DDBJ databases">
        <authorList>
            <person name="Varghese N."/>
            <person name="Submissions S."/>
        </authorList>
    </citation>
    <scope>NUCLEOTIDE SEQUENCE [LARGE SCALE GENOMIC DNA]</scope>
    <source>
        <strain evidence="2">DSM 21368</strain>
    </source>
</reference>
<sequence>MQTQARDTAAFYRSWAQVEARGSSPQYQALAEAVADDPTTIAFLDALPRSKRQPNLLFGALRWFGAPVEDPAAALAQLRQQTAEVAALMRARATQTNEAARCAVMLPALGLVGGPLALLELGASAGLCLLPDRWCYAWTDEHGRTTRLGDASDPGAVLLEASVRGNPPLPDRHPEIAARLGLDAHPVQAGDPDERRWLRCLVWPEHTERATRLAAALEMAARARVDIRAGSFPDDIAETVAALRTAAPGAPVVVTHSAAAAYLDQDGRHRFASELDALDVHRIGLEGLAVSRDLGVAGLEDVDVREMAHRFVLSLDGQALGTAHPHGRDLDWWSPGAPGPEPAGAAGKV</sequence>
<evidence type="ECO:0000313" key="2">
    <source>
        <dbReference type="Proteomes" id="UP000199220"/>
    </source>
</evidence>
<proteinExistence type="predicted"/>
<dbReference type="Proteomes" id="UP000199220">
    <property type="component" value="Unassembled WGS sequence"/>
</dbReference>
<dbReference type="OrthoDB" id="8899077at2"/>
<protein>
    <recommendedName>
        <fullName evidence="3">DUF2332 domain-containing protein</fullName>
    </recommendedName>
</protein>
<dbReference type="RefSeq" id="WP_089772445.1">
    <property type="nucleotide sequence ID" value="NZ_FNTX01000001.1"/>
</dbReference>
<organism evidence="1 2">
    <name type="scientific">Ruania alba</name>
    <dbReference type="NCBI Taxonomy" id="648782"/>
    <lineage>
        <taxon>Bacteria</taxon>
        <taxon>Bacillati</taxon>
        <taxon>Actinomycetota</taxon>
        <taxon>Actinomycetes</taxon>
        <taxon>Micrococcales</taxon>
        <taxon>Ruaniaceae</taxon>
        <taxon>Ruania</taxon>
    </lineage>
</organism>
<dbReference type="EMBL" id="FNTX01000001">
    <property type="protein sequence ID" value="SEE13379.1"/>
    <property type="molecule type" value="Genomic_DNA"/>
</dbReference>
<dbReference type="Pfam" id="PF10094">
    <property type="entry name" value="DUF2332"/>
    <property type="match status" value="1"/>
</dbReference>
<gene>
    <name evidence="1" type="ORF">SAMN04488554_1609</name>
</gene>
<evidence type="ECO:0000313" key="1">
    <source>
        <dbReference type="EMBL" id="SEE13379.1"/>
    </source>
</evidence>
<evidence type="ECO:0008006" key="3">
    <source>
        <dbReference type="Google" id="ProtNLM"/>
    </source>
</evidence>
<dbReference type="AlphaFoldDB" id="A0A1H5GCN3"/>
<name>A0A1H5GCN3_9MICO</name>